<keyword evidence="1" id="KW-0547">Nucleotide-binding</keyword>
<dbReference type="Proteomes" id="UP000824070">
    <property type="component" value="Unassembled WGS sequence"/>
</dbReference>
<evidence type="ECO:0000313" key="5">
    <source>
        <dbReference type="Proteomes" id="UP000824070"/>
    </source>
</evidence>
<dbReference type="PANTHER" id="PTHR42855">
    <property type="entry name" value="ABC TRANSPORTER ATP-BINDING SUBUNIT"/>
    <property type="match status" value="1"/>
</dbReference>
<dbReference type="InterPro" id="IPR032781">
    <property type="entry name" value="ABC_tran_Xtn"/>
</dbReference>
<proteinExistence type="predicted"/>
<protein>
    <submittedName>
        <fullName evidence="4">ABC-F family ATP-binding cassette domain-containing protein</fullName>
    </submittedName>
</protein>
<sequence length="511" mass="58257">MALLELQDIEFNYSDKELYRKVSLQLNNGEHACLVGVNGSGKSTLLSIIVGELRPDKGKVTWQPHVSYSYLDQQLKVEQDMATNDYLYGVYADLFAKEKQMEQLYEKAAYAEPGYEKLLDKAERLGNELAEKGFYSLQEKVGRLTDGLGFDKDMLSRPLSKLSSGQREKAYLAKMLLQEKDVLIMDEPTNFLDQGQVAWLANYLNDYPNAFLVVSHDEEFLRKIAKVVFCLENKTLTRYKGDFEHYLVQHELDKEQYQKNYLAQQRYIKKEEDFIAAHIVRATSAKAAKSHRARLAHLEVLDAPGKDEGNVHFAFPFTHDVGLKPLQVDELEIGYNGVPLLPPISFILNKGEKIAILGQNGVGKTTFLKTIMGNLKAISGSYKWLDGTEINYFDQDEKIDLNMTPFDYVRAHYPDLDNTKVRTALAAVGVKKELSLRKMKELSGGEMTKARFAVMTLRKSNFLIFDEPTNHLDQKAKDSLFEAIENYQGAVIIVSHEKDFYDGLVDYELNF</sequence>
<dbReference type="AlphaFoldDB" id="A0A9D1S3V4"/>
<reference evidence="4" key="2">
    <citation type="journal article" date="2021" name="PeerJ">
        <title>Extensive microbial diversity within the chicken gut microbiome revealed by metagenomics and culture.</title>
        <authorList>
            <person name="Gilroy R."/>
            <person name="Ravi A."/>
            <person name="Getino M."/>
            <person name="Pursley I."/>
            <person name="Horton D.L."/>
            <person name="Alikhan N.F."/>
            <person name="Baker D."/>
            <person name="Gharbi K."/>
            <person name="Hall N."/>
            <person name="Watson M."/>
            <person name="Adriaenssens E.M."/>
            <person name="Foster-Nyarko E."/>
            <person name="Jarju S."/>
            <person name="Secka A."/>
            <person name="Antonio M."/>
            <person name="Oren A."/>
            <person name="Chaudhuri R.R."/>
            <person name="La Ragione R."/>
            <person name="Hildebrand F."/>
            <person name="Pallen M.J."/>
        </authorList>
    </citation>
    <scope>NUCLEOTIDE SEQUENCE</scope>
    <source>
        <strain evidence="4">ChiGjej1B1-22543</strain>
    </source>
</reference>
<dbReference type="InterPro" id="IPR051309">
    <property type="entry name" value="ABCF_ATPase"/>
</dbReference>
<feature type="domain" description="ABC transporter" evidence="3">
    <location>
        <begin position="326"/>
        <end position="509"/>
    </location>
</feature>
<dbReference type="InterPro" id="IPR003439">
    <property type="entry name" value="ABC_transporter-like_ATP-bd"/>
</dbReference>
<dbReference type="InterPro" id="IPR017871">
    <property type="entry name" value="ABC_transporter-like_CS"/>
</dbReference>
<keyword evidence="2 4" id="KW-0067">ATP-binding</keyword>
<dbReference type="SMART" id="SM00382">
    <property type="entry name" value="AAA"/>
    <property type="match status" value="2"/>
</dbReference>
<dbReference type="FunFam" id="3.40.50.300:FF:000011">
    <property type="entry name" value="Putative ABC transporter ATP-binding component"/>
    <property type="match status" value="1"/>
</dbReference>
<dbReference type="EMBL" id="DVMV01000032">
    <property type="protein sequence ID" value="HIU45473.1"/>
    <property type="molecule type" value="Genomic_DNA"/>
</dbReference>
<name>A0A9D1S3V4_9FIRM</name>
<dbReference type="Pfam" id="PF00005">
    <property type="entry name" value="ABC_tran"/>
    <property type="match status" value="2"/>
</dbReference>
<dbReference type="Gene3D" id="3.40.50.300">
    <property type="entry name" value="P-loop containing nucleotide triphosphate hydrolases"/>
    <property type="match status" value="2"/>
</dbReference>
<dbReference type="GO" id="GO:0005524">
    <property type="term" value="F:ATP binding"/>
    <property type="evidence" value="ECO:0007669"/>
    <property type="project" value="UniProtKB-KW"/>
</dbReference>
<evidence type="ECO:0000313" key="4">
    <source>
        <dbReference type="EMBL" id="HIU45473.1"/>
    </source>
</evidence>
<evidence type="ECO:0000259" key="3">
    <source>
        <dbReference type="PROSITE" id="PS50893"/>
    </source>
</evidence>
<evidence type="ECO:0000256" key="2">
    <source>
        <dbReference type="ARBA" id="ARBA00022840"/>
    </source>
</evidence>
<evidence type="ECO:0000256" key="1">
    <source>
        <dbReference type="ARBA" id="ARBA00022741"/>
    </source>
</evidence>
<dbReference type="SUPFAM" id="SSF52540">
    <property type="entry name" value="P-loop containing nucleoside triphosphate hydrolases"/>
    <property type="match status" value="2"/>
</dbReference>
<reference evidence="4" key="1">
    <citation type="submission" date="2020-10" db="EMBL/GenBank/DDBJ databases">
        <authorList>
            <person name="Gilroy R."/>
        </authorList>
    </citation>
    <scope>NUCLEOTIDE SEQUENCE</scope>
    <source>
        <strain evidence="4">ChiGjej1B1-22543</strain>
    </source>
</reference>
<feature type="domain" description="ABC transporter" evidence="3">
    <location>
        <begin position="4"/>
        <end position="258"/>
    </location>
</feature>
<dbReference type="GO" id="GO:0016887">
    <property type="term" value="F:ATP hydrolysis activity"/>
    <property type="evidence" value="ECO:0007669"/>
    <property type="project" value="InterPro"/>
</dbReference>
<dbReference type="PROSITE" id="PS50893">
    <property type="entry name" value="ABC_TRANSPORTER_2"/>
    <property type="match status" value="2"/>
</dbReference>
<gene>
    <name evidence="4" type="ORF">IAC52_04165</name>
</gene>
<dbReference type="PROSITE" id="PS00211">
    <property type="entry name" value="ABC_TRANSPORTER_1"/>
    <property type="match status" value="1"/>
</dbReference>
<dbReference type="InterPro" id="IPR003593">
    <property type="entry name" value="AAA+_ATPase"/>
</dbReference>
<accession>A0A9D1S3V4</accession>
<dbReference type="Pfam" id="PF12848">
    <property type="entry name" value="ABC_tran_Xtn"/>
    <property type="match status" value="1"/>
</dbReference>
<dbReference type="CDD" id="cd03221">
    <property type="entry name" value="ABCF_EF-3"/>
    <property type="match status" value="2"/>
</dbReference>
<comment type="caution">
    <text evidence="4">The sequence shown here is derived from an EMBL/GenBank/DDBJ whole genome shotgun (WGS) entry which is preliminary data.</text>
</comment>
<dbReference type="PANTHER" id="PTHR42855:SF2">
    <property type="entry name" value="DRUG RESISTANCE ABC TRANSPORTER,ATP-BINDING PROTEIN"/>
    <property type="match status" value="1"/>
</dbReference>
<organism evidence="4 5">
    <name type="scientific">Candidatus Alloenteromonas pullicola</name>
    <dbReference type="NCBI Taxonomy" id="2840784"/>
    <lineage>
        <taxon>Bacteria</taxon>
        <taxon>Bacillati</taxon>
        <taxon>Bacillota</taxon>
        <taxon>Bacillota incertae sedis</taxon>
        <taxon>Candidatus Alloenteromonas</taxon>
    </lineage>
</organism>
<dbReference type="InterPro" id="IPR027417">
    <property type="entry name" value="P-loop_NTPase"/>
</dbReference>